<evidence type="ECO:0000256" key="3">
    <source>
        <dbReference type="SAM" id="MobiDB-lite"/>
    </source>
</evidence>
<feature type="region of interest" description="Disordered" evidence="3">
    <location>
        <begin position="1636"/>
        <end position="1655"/>
    </location>
</feature>
<feature type="compositionally biased region" description="Low complexity" evidence="3">
    <location>
        <begin position="1271"/>
        <end position="1284"/>
    </location>
</feature>
<feature type="compositionally biased region" description="Low complexity" evidence="3">
    <location>
        <begin position="1671"/>
        <end position="1684"/>
    </location>
</feature>
<keyword evidence="2" id="KW-0964">Secreted</keyword>
<dbReference type="EMBL" id="JBHTKR010000007">
    <property type="protein sequence ID" value="MFD1196387.1"/>
    <property type="molecule type" value="Genomic_DNA"/>
</dbReference>
<feature type="domain" description="Hedgehog/Intein (Hint)" evidence="4">
    <location>
        <begin position="2005"/>
        <end position="2142"/>
    </location>
</feature>
<dbReference type="SUPFAM" id="SSF51120">
    <property type="entry name" value="beta-Roll"/>
    <property type="match status" value="10"/>
</dbReference>
<dbReference type="Pfam" id="PF00353">
    <property type="entry name" value="HemolysinCabind"/>
    <property type="match status" value="19"/>
</dbReference>
<proteinExistence type="predicted"/>
<dbReference type="PANTHER" id="PTHR38340:SF1">
    <property type="entry name" value="S-LAYER PROTEIN"/>
    <property type="match status" value="1"/>
</dbReference>
<evidence type="ECO:0000259" key="4">
    <source>
        <dbReference type="Pfam" id="PF13403"/>
    </source>
</evidence>
<dbReference type="Proteomes" id="UP001597151">
    <property type="component" value="Unassembled WGS sequence"/>
</dbReference>
<evidence type="ECO:0000313" key="5">
    <source>
        <dbReference type="EMBL" id="MFD1196387.1"/>
    </source>
</evidence>
<dbReference type="PROSITE" id="PS00330">
    <property type="entry name" value="HEMOLYSIN_CALCIUM"/>
    <property type="match status" value="17"/>
</dbReference>
<gene>
    <name evidence="5" type="ORF">ACFQ3C_17075</name>
</gene>
<dbReference type="RefSeq" id="WP_380794370.1">
    <property type="nucleotide sequence ID" value="NZ_JBHTKR010000007.1"/>
</dbReference>
<dbReference type="InterPro" id="IPR036844">
    <property type="entry name" value="Hint_dom_sf"/>
</dbReference>
<feature type="region of interest" description="Disordered" evidence="3">
    <location>
        <begin position="1662"/>
        <end position="1707"/>
    </location>
</feature>
<feature type="compositionally biased region" description="Gly residues" evidence="3">
    <location>
        <begin position="1685"/>
        <end position="1697"/>
    </location>
</feature>
<dbReference type="Pfam" id="PF13403">
    <property type="entry name" value="Hint_2"/>
    <property type="match status" value="1"/>
</dbReference>
<feature type="compositionally biased region" description="Gly residues" evidence="3">
    <location>
        <begin position="1285"/>
        <end position="1297"/>
    </location>
</feature>
<name>A0ABW3TI39_9RHOB</name>
<dbReference type="PROSITE" id="PS50817">
    <property type="entry name" value="INTEIN_N_TER"/>
    <property type="match status" value="1"/>
</dbReference>
<dbReference type="SUPFAM" id="SSF51294">
    <property type="entry name" value="Hedgehog/intein (Hint) domain"/>
    <property type="match status" value="1"/>
</dbReference>
<dbReference type="PRINTS" id="PR00313">
    <property type="entry name" value="CABNDNGRPT"/>
</dbReference>
<dbReference type="Gene3D" id="2.170.16.10">
    <property type="entry name" value="Hedgehog/Intein (Hint) domain"/>
    <property type="match status" value="1"/>
</dbReference>
<accession>A0ABW3TI39</accession>
<dbReference type="InterPro" id="IPR018511">
    <property type="entry name" value="Hemolysin-typ_Ca-bd_CS"/>
</dbReference>
<comment type="caution">
    <text evidence="5">The sequence shown here is derived from an EMBL/GenBank/DDBJ whole genome shotgun (WGS) entry which is preliminary data.</text>
</comment>
<feature type="region of interest" description="Disordered" evidence="3">
    <location>
        <begin position="1236"/>
        <end position="1255"/>
    </location>
</feature>
<comment type="subcellular location">
    <subcellularLocation>
        <location evidence="1">Secreted</location>
    </subcellularLocation>
</comment>
<dbReference type="Gene3D" id="2.150.10.10">
    <property type="entry name" value="Serralysin-like metalloprotease, C-terminal"/>
    <property type="match status" value="10"/>
</dbReference>
<evidence type="ECO:0000256" key="1">
    <source>
        <dbReference type="ARBA" id="ARBA00004613"/>
    </source>
</evidence>
<reference evidence="6" key="1">
    <citation type="journal article" date="2019" name="Int. J. Syst. Evol. Microbiol.">
        <title>The Global Catalogue of Microorganisms (GCM) 10K type strain sequencing project: providing services to taxonomists for standard genome sequencing and annotation.</title>
        <authorList>
            <consortium name="The Broad Institute Genomics Platform"/>
            <consortium name="The Broad Institute Genome Sequencing Center for Infectious Disease"/>
            <person name="Wu L."/>
            <person name="Ma J."/>
        </authorList>
    </citation>
    <scope>NUCLEOTIDE SEQUENCE [LARGE SCALE GENOMIC DNA]</scope>
    <source>
        <strain evidence="6">CCUG 55328</strain>
    </source>
</reference>
<evidence type="ECO:0000313" key="6">
    <source>
        <dbReference type="Proteomes" id="UP001597151"/>
    </source>
</evidence>
<keyword evidence="6" id="KW-1185">Reference proteome</keyword>
<feature type="region of interest" description="Disordered" evidence="3">
    <location>
        <begin position="1262"/>
        <end position="1307"/>
    </location>
</feature>
<dbReference type="InterPro" id="IPR006141">
    <property type="entry name" value="Intein_N"/>
</dbReference>
<feature type="region of interest" description="Disordered" evidence="3">
    <location>
        <begin position="370"/>
        <end position="412"/>
    </location>
</feature>
<dbReference type="CDD" id="cd00081">
    <property type="entry name" value="Hint"/>
    <property type="match status" value="1"/>
</dbReference>
<sequence>MAIINIPVSGGTFTANPGDIFNIAAGATGNITINGATNFTVNIASSLTGGTTDNLRSIVFGSGTQPTVNIAPGVDSSPYAIDANGQNLTVNVGDGATIGDIDGSNLASTGTFTVAAGNNVTVQGYVNNLGPADADISFGSGANVAESVYGTAGGSAVLSFGDGATIGGTVTGATGSAADQTSSITFGDDATITGQIVSTHFNGERTVVMGDNASVGNAINLASGSSTASANLTIGDNAVVLGNITGTNANTDVFVIGNNWDLANINMSTGNDQLTLGTMSATAVGSSQIDGGGAAITDIDGLNLFLRPDQVAAFQSAGWTQNPDGSWSPSSSAQIIAGNLVVRDFEEATSALPDGVVDGENFAENMGLGYNDNNAPTDGGGDQITSGNDSIRGNGGNDTINGDAGNDTIDGGADNDSLIGGAGNDSLIGGDGNDALLGGGGNDVLDGGTGADNLLGEGGSDTITGGLGADNIDGGAGDDDIILGAGDTALGGGGDDEFILDPTNTDGPGTITIDGGADGTSGDPAGNQNGNAGDILDFTGLNNVTIVSAPVDDGTGSFSGVVTYENAQGETITVEFTEIEDLRGLLDDIVDGENSGEVMNPGYNDGLGATNSGGDFIDGADGNNDIILGNGGGDTIDAGLGNDLVYGGSGNDSIEGNTGNDQLYGDFSATISDVVVDNGTVPGNDTISGGAGDDIIYGDSGEGPRLAVRTFEFGAGNTQTFGEVTAQWRPDDVGGDDGVSFPVYIGELPDSYTGGANRSDNAWRSSLDNNGTGSQSHSWDFGGEDVEGFAVVIGGIQTGETVNISGFNAAGELVTATVVVGSALTLDPTSNGGSFGVTNNEPFGAGIQDPATTFTYMANEPLTRVSITHFGDNSVWISPAFFGAGVGEVVTDGEGGDDQIIGGEGADTMFGEGGDDTFIVSSAADGAGDVIDGGNGPDQNTDNDVLDLRGAGQVTITDAADANDAGATAGTVTFADGSTLTFEGIETILTDPQGPLPDGVVDGEETGEAMILGYDDSNGPTDGGGDIITTGDDSIAGNGGNDFIDGDAGNDTIDGGADNDIIFGGAGDDSILGGDGSDTLTGGLGADVLDGGAGDDDIILGAGDTALGGGGDDAFILDPTNTDGPGTITIDGGADATSGDPAGTENGDAGDTLDFTGLDNVTIVSPLVDDGTGSFSGTVSYTNAEGEVITVTFTEIENVLGLPDGVVDGAETGELMGPGYADPQNDQIDGVDGLDDSILGNGGDDTIDAGAGNDTIDGGADNDVITGGAGDDSILGGDGNDSLLGGDGGDVLDGGAGSDTLAGGEGTDVLDGGAGDDDIAVGGADTATGGSGDDVFTLDATDPATDIDVTLDGGTDATDGNPDDAANGDAGDVLDLGDQTANLDVVLGANPESGTVDGLDADGTPDITFTEIESIITGTGNDTIDGSAATGPIDVATGAGDDSVTGGAGDDTIDAGAGDDEVIGGAGDDSILGGDGSDTLTGGLGADVLDGGAGDDDIILGAGDTALGGGGDDAFILDPTNTDGPGTITIDGGADATSGDPAGTENGDAGDTLDFTGLDNVTIVSPLVDDGTGSFSGTVSYTNAEGEVITVTFTEIENVLGLPDGVVDGAETGELMGPGYADPQNDQIDGVDGLDDSILGNGGDDTIDAGAGNDTIDGGADNDVITGGAGDDSILGGDGNDSLLGGDGGDVLDGGAGSDTLAGGEGTDVLDGGAGDDDIAVGGADTATGGSGDDVFTLDATDPATDIDVTLDGGTDATDGNPDDAANGDAGDVLDLGDQTANLDVVLGANPESGTVDGLDADGTPDITFTEIESIITGTGNDTIDGTAATGPIDVATGAGDDSVTGGAGDDTIDAGAGDDEVIGGAGDDSILGGDGSDTLTGGLGADVLDGGAGDDDFVVASGDIVSGGSGDDYITFDGTDTDGPGTITIDGGTDATDGNPDDTANGDAGDTLDVTGLNLSQFRWITGPVDDGTGSFSGTFTYENDQGETITVNFSEIENLITPPCFTAGTRIKTMGGEIEVQDLKVGDRVLTLDHGFQTIKWIGARIVAAVGKFAPIEFAAGTIGNTRAIKVSPQHRMLVSGAQVELYVDELEALVAAKHLVDGKRVRVVEGGEVEYFHILFDQHEIVYAEGCRSESFHPGVQGVNGLDVATREELYALFPELAASEFKSYGDTCRVCLNKREAMALRDSVLRSPDEANGGQNQAA</sequence>
<organism evidence="5 6">
    <name type="scientific">Seohaeicola saemankumensis</name>
    <dbReference type="NCBI Taxonomy" id="481181"/>
    <lineage>
        <taxon>Bacteria</taxon>
        <taxon>Pseudomonadati</taxon>
        <taxon>Pseudomonadota</taxon>
        <taxon>Alphaproteobacteria</taxon>
        <taxon>Rhodobacterales</taxon>
        <taxon>Roseobacteraceae</taxon>
        <taxon>Seohaeicola</taxon>
    </lineage>
</organism>
<dbReference type="InterPro" id="IPR050557">
    <property type="entry name" value="RTX_toxin/Mannuronan_C5-epim"/>
</dbReference>
<dbReference type="InterPro" id="IPR028992">
    <property type="entry name" value="Hedgehog/Intein_dom"/>
</dbReference>
<dbReference type="PANTHER" id="PTHR38340">
    <property type="entry name" value="S-LAYER PROTEIN"/>
    <property type="match status" value="1"/>
</dbReference>
<dbReference type="InterPro" id="IPR001343">
    <property type="entry name" value="Hemolysn_Ca-bd"/>
</dbReference>
<dbReference type="InterPro" id="IPR011049">
    <property type="entry name" value="Serralysin-like_metalloprot_C"/>
</dbReference>
<protein>
    <submittedName>
        <fullName evidence="5">Hint domain-containing protein</fullName>
    </submittedName>
</protein>
<evidence type="ECO:0000256" key="2">
    <source>
        <dbReference type="ARBA" id="ARBA00022525"/>
    </source>
</evidence>